<name>A0A0R1LS39_9LACO</name>
<keyword evidence="3" id="KW-1185">Reference proteome</keyword>
<accession>A0A0R1LS39</accession>
<dbReference type="Gene3D" id="1.10.1760.20">
    <property type="match status" value="1"/>
</dbReference>
<keyword evidence="1" id="KW-0812">Transmembrane</keyword>
<dbReference type="AlphaFoldDB" id="A0A0R1LS39"/>
<gene>
    <name evidence="2" type="ORF">FD04_GL000314</name>
</gene>
<feature type="transmembrane region" description="Helical" evidence="1">
    <location>
        <begin position="41"/>
        <end position="61"/>
    </location>
</feature>
<evidence type="ECO:0008006" key="4">
    <source>
        <dbReference type="Google" id="ProtNLM"/>
    </source>
</evidence>
<organism evidence="2 3">
    <name type="scientific">Secundilactobacillus odoratitofui DSM 19909 = JCM 15043</name>
    <dbReference type="NCBI Taxonomy" id="1423776"/>
    <lineage>
        <taxon>Bacteria</taxon>
        <taxon>Bacillati</taxon>
        <taxon>Bacillota</taxon>
        <taxon>Bacilli</taxon>
        <taxon>Lactobacillales</taxon>
        <taxon>Lactobacillaceae</taxon>
        <taxon>Secundilactobacillus</taxon>
    </lineage>
</organism>
<dbReference type="GO" id="GO:0016020">
    <property type="term" value="C:membrane"/>
    <property type="evidence" value="ECO:0007669"/>
    <property type="project" value="InterPro"/>
</dbReference>
<protein>
    <recommendedName>
        <fullName evidence="4">Metal ion ABC transporter, membrane-spanning subunit</fullName>
    </recommendedName>
</protein>
<dbReference type="Pfam" id="PF07155">
    <property type="entry name" value="ECF-ribofla_trS"/>
    <property type="match status" value="1"/>
</dbReference>
<evidence type="ECO:0000256" key="1">
    <source>
        <dbReference type="SAM" id="Phobius"/>
    </source>
</evidence>
<keyword evidence="1" id="KW-0472">Membrane</keyword>
<feature type="transmembrane region" description="Helical" evidence="1">
    <location>
        <begin position="68"/>
        <end position="97"/>
    </location>
</feature>
<feature type="transmembrane region" description="Helical" evidence="1">
    <location>
        <begin position="12"/>
        <end position="29"/>
    </location>
</feature>
<reference evidence="2 3" key="1">
    <citation type="journal article" date="2015" name="Genome Announc.">
        <title>Expanding the biotechnology potential of lactobacilli through comparative genomics of 213 strains and associated genera.</title>
        <authorList>
            <person name="Sun Z."/>
            <person name="Harris H.M."/>
            <person name="McCann A."/>
            <person name="Guo C."/>
            <person name="Argimon S."/>
            <person name="Zhang W."/>
            <person name="Yang X."/>
            <person name="Jeffery I.B."/>
            <person name="Cooney J.C."/>
            <person name="Kagawa T.F."/>
            <person name="Liu W."/>
            <person name="Song Y."/>
            <person name="Salvetti E."/>
            <person name="Wrobel A."/>
            <person name="Rasinkangas P."/>
            <person name="Parkhill J."/>
            <person name="Rea M.C."/>
            <person name="O'Sullivan O."/>
            <person name="Ritari J."/>
            <person name="Douillard F.P."/>
            <person name="Paul Ross R."/>
            <person name="Yang R."/>
            <person name="Briner A.E."/>
            <person name="Felis G.E."/>
            <person name="de Vos W.M."/>
            <person name="Barrangou R."/>
            <person name="Klaenhammer T.R."/>
            <person name="Caufield P.W."/>
            <person name="Cui Y."/>
            <person name="Zhang H."/>
            <person name="O'Toole P.W."/>
        </authorList>
    </citation>
    <scope>NUCLEOTIDE SEQUENCE [LARGE SCALE GENOMIC DNA]</scope>
    <source>
        <strain evidence="2 3">DSM 19909</strain>
    </source>
</reference>
<keyword evidence="1" id="KW-1133">Transmembrane helix</keyword>
<evidence type="ECO:0000313" key="2">
    <source>
        <dbReference type="EMBL" id="KRK98582.1"/>
    </source>
</evidence>
<feature type="transmembrane region" description="Helical" evidence="1">
    <location>
        <begin position="133"/>
        <end position="154"/>
    </location>
</feature>
<dbReference type="InterPro" id="IPR009825">
    <property type="entry name" value="ECF_substrate-spec-like"/>
</dbReference>
<feature type="transmembrane region" description="Helical" evidence="1">
    <location>
        <begin position="103"/>
        <end position="121"/>
    </location>
</feature>
<dbReference type="STRING" id="1423776.FD04_GL000314"/>
<proteinExistence type="predicted"/>
<dbReference type="Proteomes" id="UP000051160">
    <property type="component" value="Unassembled WGS sequence"/>
</dbReference>
<evidence type="ECO:0000313" key="3">
    <source>
        <dbReference type="Proteomes" id="UP000051160"/>
    </source>
</evidence>
<comment type="caution">
    <text evidence="2">The sequence shown here is derived from an EMBL/GenBank/DDBJ whole genome shotgun (WGS) entry which is preliminary data.</text>
</comment>
<dbReference type="PATRIC" id="fig|1423776.4.peg.315"/>
<sequence length="219" mass="25068">MWITYFNGDQHYLILSLLCLVFSMLPFYWHFEMKRSEAREIVFLAVLATMAAMGRVAMAAFPDVKPTSFIVIVTALALGPESGFIVGSTAAIVSNLFLGQGPWTPWQMFAWGMMGVTAGLLRNLKWAHQRGWLATLGIIYGFLFGWIMDLWYALVYVQPLNAKTFVAAFAASFYFDLVHGVTTAVLLFCFYKSWYRIITRYKYKYGLMDAREELERSSF</sequence>
<feature type="transmembrane region" description="Helical" evidence="1">
    <location>
        <begin position="166"/>
        <end position="191"/>
    </location>
</feature>
<dbReference type="EMBL" id="AZEE01000027">
    <property type="protein sequence ID" value="KRK98582.1"/>
    <property type="molecule type" value="Genomic_DNA"/>
</dbReference>